<feature type="compositionally biased region" description="Polar residues" evidence="1">
    <location>
        <begin position="869"/>
        <end position="894"/>
    </location>
</feature>
<evidence type="ECO:0000256" key="1">
    <source>
        <dbReference type="SAM" id="MobiDB-lite"/>
    </source>
</evidence>
<accession>A0ABU1AG19</accession>
<keyword evidence="2" id="KW-0812">Transmembrane</keyword>
<keyword evidence="2" id="KW-0472">Membrane</keyword>
<dbReference type="Proteomes" id="UP001243717">
    <property type="component" value="Unassembled WGS sequence"/>
</dbReference>
<feature type="region of interest" description="Disordered" evidence="1">
    <location>
        <begin position="865"/>
        <end position="894"/>
    </location>
</feature>
<gene>
    <name evidence="3" type="ORF">QEH59_05065</name>
</gene>
<dbReference type="RefSeq" id="WP_308984268.1">
    <property type="nucleotide sequence ID" value="NZ_JARXIC010000006.1"/>
</dbReference>
<evidence type="ECO:0000313" key="4">
    <source>
        <dbReference type="Proteomes" id="UP001243717"/>
    </source>
</evidence>
<evidence type="ECO:0000256" key="2">
    <source>
        <dbReference type="SAM" id="Phobius"/>
    </source>
</evidence>
<dbReference type="EMBL" id="JARXIC010000006">
    <property type="protein sequence ID" value="MDQ8193781.1"/>
    <property type="molecule type" value="Genomic_DNA"/>
</dbReference>
<proteinExistence type="predicted"/>
<evidence type="ECO:0008006" key="5">
    <source>
        <dbReference type="Google" id="ProtNLM"/>
    </source>
</evidence>
<protein>
    <recommendedName>
        <fullName evidence="5">Flp pilus-assembly TadG-like N-terminal domain-containing protein</fullName>
    </recommendedName>
</protein>
<reference evidence="3 4" key="1">
    <citation type="submission" date="2023-04" db="EMBL/GenBank/DDBJ databases">
        <title>A novel bacteria isolated from coastal sediment.</title>
        <authorList>
            <person name="Liu X.-J."/>
            <person name="Du Z.-J."/>
        </authorList>
    </citation>
    <scope>NUCLEOTIDE SEQUENCE [LARGE SCALE GENOMIC DNA]</scope>
    <source>
        <strain evidence="3 4">SDUM461004</strain>
    </source>
</reference>
<keyword evidence="4" id="KW-1185">Reference proteome</keyword>
<comment type="caution">
    <text evidence="3">The sequence shown here is derived from an EMBL/GenBank/DDBJ whole genome shotgun (WGS) entry which is preliminary data.</text>
</comment>
<feature type="transmembrane region" description="Helical" evidence="2">
    <location>
        <begin position="21"/>
        <end position="42"/>
    </location>
</feature>
<name>A0ABU1AG19_9BACT</name>
<organism evidence="3 4">
    <name type="scientific">Thalassobacterium sedimentorum</name>
    <dbReference type="NCBI Taxonomy" id="3041258"/>
    <lineage>
        <taxon>Bacteria</taxon>
        <taxon>Pseudomonadati</taxon>
        <taxon>Verrucomicrobiota</taxon>
        <taxon>Opitutia</taxon>
        <taxon>Puniceicoccales</taxon>
        <taxon>Coraliomargaritaceae</taxon>
        <taxon>Thalassobacterium</taxon>
    </lineage>
</organism>
<sequence>MQHTTKRFPPEQRNFTQKTNAGFALTLALSLMAFVLILLLSITTLTRVETQGSQMMLAQVQAKQNAQLALQLALGNLQQHTGIDQVATGPAELSDGASPPTQAHWTGAWRRRSGVSTNPLDPSYQAHPVETPVWLVSNDASSPLLPSDTLPTPSANATSTTQWLLKDAVETSEQQVIVPLQEIVGNSDQIGGKFGWWASDQSLQAKITLIDADVVADESSLSPSFIVSQRNGIENFTNDPFSYTPNDTQLTTVFSPDQYQLLTGVSDALASHYHDATTYGYGLAADTLNGGLKRDLTALFFGSNTMVADMLSAGKLVSYEGNRVANYPLQPGQSISNSNWVKSPTWQLLDSFADLSDAIDNSGNISPRVPAEDQHKAGPVLLASSLELTPFKEERLDLGVPTDEYDIRLDLEFTAMLWNPYDVTLAPSDYEIEFFIVENGSSIAAGDTSPIRNTNLSLTQNGGSGLHLPLDEFNTISRIQPEANRYESGIGLVFAAPNVSLEPGEIMLLSIDDSSDETEYNPANGLPTLIEDIAPTRNRVFIKHGNGTGLTEAEIDGEWRIANTNPSNHSSTANIPFLHSAGIRTAGSAIGQIDAYYHQISSVKTINGQITFKVNDSNNPYHQPATDASPSNDDQTYQLHFQYSNNQSKTRSIRWLANYDPTATLASKDSLDLTTDSNASYDYTRDLEGYDFYSRRRSDNLAQKFPTGTAFMPADGELDRVILRDLPDSEQQLLSIAQFQHANLHDHSYGAPFLVGNSDVEVRLPDTAQVARLEGDLPDPNYRNNVDRAWLLNSALYDRFFFSSVTSSGNLESVNHRMLPVNPSSADLRDFEKASSNLYIDGAFNVNSTSVEAWKAILSGRNQLPMDPSTGSSSANELQNPFSRLSHPSATSNLSSMDNKWNGFRELSESQLDDLANAIVDEVIERGPFLSLSDFVNRRIDSDHRVGLNGAIQSAIEQTASINLDFDDINNDNEADDVDPDRIPPNKMILEAAKGNRNENATAWLKQGDVLQAIDAFITNRGDTFTVRTYGNQIDPVKNTIIAEAWCEAVIQRTHEYVDSTNQSHELPYLVSSPDTLNPALSDINQRFGRRYKIVSLRWLTEDEI</sequence>
<evidence type="ECO:0000313" key="3">
    <source>
        <dbReference type="EMBL" id="MDQ8193781.1"/>
    </source>
</evidence>
<keyword evidence="2" id="KW-1133">Transmembrane helix</keyword>